<dbReference type="EMBL" id="MDYQ01000021">
    <property type="protein sequence ID" value="PRP87244.1"/>
    <property type="molecule type" value="Genomic_DNA"/>
</dbReference>
<sequence>MNRTTFSLLFLVSAIFAQNLAGPLLSNVPVDVLRGGGLSNGILNGLKFSRNFGALNGILGGLLGGKGLVVTASYCTSAYIHADIAAHIAIDLPTQRGLLNDLNDVCGKVTTAAAVVDRITSTTTVLDIKAKADVQVVVSVFADIEVGLPTGCTPLAFKDTIFGNVQLGLTIDLSADVDAAASLLSPVLDVVPFTDGSVSLLKWNPVDNSYFALPCHLDTTTGRAFANLGASGIAGTYVFAHLKL</sequence>
<organism evidence="2 3">
    <name type="scientific">Planoprotostelium fungivorum</name>
    <dbReference type="NCBI Taxonomy" id="1890364"/>
    <lineage>
        <taxon>Eukaryota</taxon>
        <taxon>Amoebozoa</taxon>
        <taxon>Evosea</taxon>
        <taxon>Variosea</taxon>
        <taxon>Cavosteliida</taxon>
        <taxon>Cavosteliaceae</taxon>
        <taxon>Planoprotostelium</taxon>
    </lineage>
</organism>
<accession>A0A2P6NTG1</accession>
<evidence type="ECO:0000256" key="1">
    <source>
        <dbReference type="SAM" id="SignalP"/>
    </source>
</evidence>
<evidence type="ECO:0000313" key="3">
    <source>
        <dbReference type="Proteomes" id="UP000241769"/>
    </source>
</evidence>
<keyword evidence="3" id="KW-1185">Reference proteome</keyword>
<dbReference type="AlphaFoldDB" id="A0A2P6NTG1"/>
<feature type="signal peptide" evidence="1">
    <location>
        <begin position="1"/>
        <end position="21"/>
    </location>
</feature>
<comment type="caution">
    <text evidence="2">The sequence shown here is derived from an EMBL/GenBank/DDBJ whole genome shotgun (WGS) entry which is preliminary data.</text>
</comment>
<dbReference type="Proteomes" id="UP000241769">
    <property type="component" value="Unassembled WGS sequence"/>
</dbReference>
<dbReference type="InParanoid" id="A0A2P6NTG1"/>
<keyword evidence="1" id="KW-0732">Signal</keyword>
<gene>
    <name evidence="2" type="ORF">PROFUN_01506</name>
</gene>
<feature type="chain" id="PRO_5015111770" evidence="1">
    <location>
        <begin position="22"/>
        <end position="244"/>
    </location>
</feature>
<evidence type="ECO:0000313" key="2">
    <source>
        <dbReference type="EMBL" id="PRP87244.1"/>
    </source>
</evidence>
<proteinExistence type="predicted"/>
<name>A0A2P6NTG1_9EUKA</name>
<reference evidence="2 3" key="1">
    <citation type="journal article" date="2018" name="Genome Biol. Evol.">
        <title>Multiple Roots of Fruiting Body Formation in Amoebozoa.</title>
        <authorList>
            <person name="Hillmann F."/>
            <person name="Forbes G."/>
            <person name="Novohradska S."/>
            <person name="Ferling I."/>
            <person name="Riege K."/>
            <person name="Groth M."/>
            <person name="Westermann M."/>
            <person name="Marz M."/>
            <person name="Spaller T."/>
            <person name="Winckler T."/>
            <person name="Schaap P."/>
            <person name="Glockner G."/>
        </authorList>
    </citation>
    <scope>NUCLEOTIDE SEQUENCE [LARGE SCALE GENOMIC DNA]</scope>
    <source>
        <strain evidence="2 3">Jena</strain>
    </source>
</reference>
<protein>
    <submittedName>
        <fullName evidence="2">Uncharacterized protein</fullName>
    </submittedName>
</protein>